<comment type="caution">
    <text evidence="1">The sequence shown here is derived from an EMBL/GenBank/DDBJ whole genome shotgun (WGS) entry which is preliminary data.</text>
</comment>
<evidence type="ECO:0000313" key="2">
    <source>
        <dbReference type="Proteomes" id="UP001222770"/>
    </source>
</evidence>
<dbReference type="GO" id="GO:0005524">
    <property type="term" value="F:ATP binding"/>
    <property type="evidence" value="ECO:0007669"/>
    <property type="project" value="UniProtKB-KW"/>
</dbReference>
<proteinExistence type="predicted"/>
<reference evidence="1 2" key="1">
    <citation type="submission" date="2023-03" db="EMBL/GenBank/DDBJ databases">
        <title>Novosphingobium cyanobacteriorum sp. nov., isolated from a eutrophic reservoir during the Microcystis bloom period.</title>
        <authorList>
            <person name="Kang M."/>
            <person name="Le V."/>
            <person name="Ko S.-R."/>
            <person name="Lee S.-A."/>
            <person name="Ahn C.-Y."/>
        </authorList>
    </citation>
    <scope>NUCLEOTIDE SEQUENCE [LARGE SCALE GENOMIC DNA]</scope>
    <source>
        <strain evidence="1 2">HBC54</strain>
    </source>
</reference>
<keyword evidence="2" id="KW-1185">Reference proteome</keyword>
<dbReference type="EMBL" id="JAROCY010000031">
    <property type="protein sequence ID" value="MDF8335568.1"/>
    <property type="molecule type" value="Genomic_DNA"/>
</dbReference>
<name>A0ABT6CQK7_9SPHN</name>
<dbReference type="RefSeq" id="WP_277280530.1">
    <property type="nucleotide sequence ID" value="NZ_JAROCY010000031.1"/>
</dbReference>
<dbReference type="SUPFAM" id="SSF55874">
    <property type="entry name" value="ATPase domain of HSP90 chaperone/DNA topoisomerase II/histidine kinase"/>
    <property type="match status" value="1"/>
</dbReference>
<keyword evidence="1" id="KW-0067">ATP-binding</keyword>
<sequence>MTTLTKLRAQVSPQAISKVTRIFNGTLDDIFAELFQNARRAGATRVVVTAEHLADACLITVDDDGAGIADPVDLVSLGQSDWPGECRTREDPAGMGFFSLARLDTVVSSTSAVGSFSLAIAGDAWTGESDIDVLPWNGPRGTAIAFHFPPGPEGKLERTVEAAARFFPLPVTYNGKDLARADFLADAHKVVEGDGYRIGVFRDRHSPHVATLNFHGVTLKHAFPVIKEVHHTQWSVQVDIVDAPDLVLVLPARKEIYRNAALDHLVELCRRAIFSVIYAEPLHRLSFEDWLEARSYCPDFPQAARQLPLWSPSTARDDYRPVPAFAGLEPGATIYDDTDSYDSVTFGRALRRSNGGEPHKLGGPDPRAFHEPITNFIGYPWYDALSCFIRTGECLTHDGDQAAASEPGALTQRPGAIRIELTDQHGHRLDVETDFVIQEGDDSWGDPDCAVIALTRGSELDPNDLTDLIIDAVFSPSDDSDADSYDTQETRFRHDAAVRAHAILEGDDAAILAGIRMAFADRVAWRIPHGRKLQLTWSSGGNDLTLVDAGEGSDQ</sequence>
<dbReference type="Proteomes" id="UP001222770">
    <property type="component" value="Unassembled WGS sequence"/>
</dbReference>
<protein>
    <submittedName>
        <fullName evidence="1">ATP-binding protein</fullName>
    </submittedName>
</protein>
<keyword evidence="1" id="KW-0547">Nucleotide-binding</keyword>
<organism evidence="1 2">
    <name type="scientific">Novosphingobium cyanobacteriorum</name>
    <dbReference type="NCBI Taxonomy" id="3024215"/>
    <lineage>
        <taxon>Bacteria</taxon>
        <taxon>Pseudomonadati</taxon>
        <taxon>Pseudomonadota</taxon>
        <taxon>Alphaproteobacteria</taxon>
        <taxon>Sphingomonadales</taxon>
        <taxon>Sphingomonadaceae</taxon>
        <taxon>Novosphingobium</taxon>
    </lineage>
</organism>
<evidence type="ECO:0000313" key="1">
    <source>
        <dbReference type="EMBL" id="MDF8335568.1"/>
    </source>
</evidence>
<gene>
    <name evidence="1" type="ORF">POM99_20365</name>
</gene>
<dbReference type="InterPro" id="IPR036890">
    <property type="entry name" value="HATPase_C_sf"/>
</dbReference>
<accession>A0ABT6CQK7</accession>
<dbReference type="Gene3D" id="3.30.565.10">
    <property type="entry name" value="Histidine kinase-like ATPase, C-terminal domain"/>
    <property type="match status" value="1"/>
</dbReference>